<evidence type="ECO:0000256" key="1">
    <source>
        <dbReference type="SAM" id="MobiDB-lite"/>
    </source>
</evidence>
<feature type="region of interest" description="Disordered" evidence="1">
    <location>
        <begin position="1"/>
        <end position="20"/>
    </location>
</feature>
<feature type="transmembrane region" description="Helical" evidence="2">
    <location>
        <begin position="48"/>
        <end position="68"/>
    </location>
</feature>
<gene>
    <name evidence="3" type="ORF">QBC42DRAFT_8617</name>
</gene>
<comment type="caution">
    <text evidence="3">The sequence shown here is derived from an EMBL/GenBank/DDBJ whole genome shotgun (WGS) entry which is preliminary data.</text>
</comment>
<protein>
    <recommendedName>
        <fullName evidence="5">Transmembrane protein</fullName>
    </recommendedName>
</protein>
<keyword evidence="2" id="KW-1133">Transmembrane helix</keyword>
<sequence length="114" mass="13588">MTKEKSETNNKGNLRKKKIQRQMEKKLLTRDSVGVYPPRRMCFKTFQFLYSLIPLFPPFLPFLFREMFYHPFRTAQVPKIINKRNHSKIFVVVVVRLGVLLAPFFIDSCIFFAL</sequence>
<organism evidence="3 4">
    <name type="scientific">Cladorrhinum samala</name>
    <dbReference type="NCBI Taxonomy" id="585594"/>
    <lineage>
        <taxon>Eukaryota</taxon>
        <taxon>Fungi</taxon>
        <taxon>Dikarya</taxon>
        <taxon>Ascomycota</taxon>
        <taxon>Pezizomycotina</taxon>
        <taxon>Sordariomycetes</taxon>
        <taxon>Sordariomycetidae</taxon>
        <taxon>Sordariales</taxon>
        <taxon>Podosporaceae</taxon>
        <taxon>Cladorrhinum</taxon>
    </lineage>
</organism>
<reference evidence="3" key="2">
    <citation type="submission" date="2023-06" db="EMBL/GenBank/DDBJ databases">
        <authorList>
            <consortium name="Lawrence Berkeley National Laboratory"/>
            <person name="Mondo S.J."/>
            <person name="Hensen N."/>
            <person name="Bonometti L."/>
            <person name="Westerberg I."/>
            <person name="Brannstrom I.O."/>
            <person name="Guillou S."/>
            <person name="Cros-Aarteil S."/>
            <person name="Calhoun S."/>
            <person name="Haridas S."/>
            <person name="Kuo A."/>
            <person name="Pangilinan J."/>
            <person name="Riley R."/>
            <person name="Labutti K."/>
            <person name="Andreopoulos B."/>
            <person name="Lipzen A."/>
            <person name="Chen C."/>
            <person name="Yanf M."/>
            <person name="Daum C."/>
            <person name="Ng V."/>
            <person name="Clum A."/>
            <person name="Steindorff A."/>
            <person name="Ohm R."/>
            <person name="Martin F."/>
            <person name="Silar P."/>
            <person name="Natvig D."/>
            <person name="Lalanne C."/>
            <person name="Gautier V."/>
            <person name="Ament-Velasquez S.L."/>
            <person name="Kruys A."/>
            <person name="Hutchinson M.I."/>
            <person name="Powell A.J."/>
            <person name="Barry K."/>
            <person name="Miller A.N."/>
            <person name="Grigoriev I.V."/>
            <person name="Debuchy R."/>
            <person name="Gladieux P."/>
            <person name="Thoren M.H."/>
            <person name="Johannesson H."/>
        </authorList>
    </citation>
    <scope>NUCLEOTIDE SEQUENCE</scope>
    <source>
        <strain evidence="3">PSN324</strain>
    </source>
</reference>
<keyword evidence="2" id="KW-0812">Transmembrane</keyword>
<proteinExistence type="predicted"/>
<keyword evidence="2" id="KW-0472">Membrane</keyword>
<evidence type="ECO:0000313" key="3">
    <source>
        <dbReference type="EMBL" id="KAK4465638.1"/>
    </source>
</evidence>
<reference evidence="3" key="1">
    <citation type="journal article" date="2023" name="Mol. Phylogenet. Evol.">
        <title>Genome-scale phylogeny and comparative genomics of the fungal order Sordariales.</title>
        <authorList>
            <person name="Hensen N."/>
            <person name="Bonometti L."/>
            <person name="Westerberg I."/>
            <person name="Brannstrom I.O."/>
            <person name="Guillou S."/>
            <person name="Cros-Aarteil S."/>
            <person name="Calhoun S."/>
            <person name="Haridas S."/>
            <person name="Kuo A."/>
            <person name="Mondo S."/>
            <person name="Pangilinan J."/>
            <person name="Riley R."/>
            <person name="LaButti K."/>
            <person name="Andreopoulos B."/>
            <person name="Lipzen A."/>
            <person name="Chen C."/>
            <person name="Yan M."/>
            <person name="Daum C."/>
            <person name="Ng V."/>
            <person name="Clum A."/>
            <person name="Steindorff A."/>
            <person name="Ohm R.A."/>
            <person name="Martin F."/>
            <person name="Silar P."/>
            <person name="Natvig D.O."/>
            <person name="Lalanne C."/>
            <person name="Gautier V."/>
            <person name="Ament-Velasquez S.L."/>
            <person name="Kruys A."/>
            <person name="Hutchinson M.I."/>
            <person name="Powell A.J."/>
            <person name="Barry K."/>
            <person name="Miller A.N."/>
            <person name="Grigoriev I.V."/>
            <person name="Debuchy R."/>
            <person name="Gladieux P."/>
            <person name="Hiltunen Thoren M."/>
            <person name="Johannesson H."/>
        </authorList>
    </citation>
    <scope>NUCLEOTIDE SEQUENCE</scope>
    <source>
        <strain evidence="3">PSN324</strain>
    </source>
</reference>
<name>A0AAV9HZ47_9PEZI</name>
<evidence type="ECO:0000256" key="2">
    <source>
        <dbReference type="SAM" id="Phobius"/>
    </source>
</evidence>
<feature type="transmembrane region" description="Helical" evidence="2">
    <location>
        <begin position="89"/>
        <end position="113"/>
    </location>
</feature>
<accession>A0AAV9HZ47</accession>
<evidence type="ECO:0008006" key="5">
    <source>
        <dbReference type="Google" id="ProtNLM"/>
    </source>
</evidence>
<dbReference type="EMBL" id="MU864938">
    <property type="protein sequence ID" value="KAK4465638.1"/>
    <property type="molecule type" value="Genomic_DNA"/>
</dbReference>
<keyword evidence="4" id="KW-1185">Reference proteome</keyword>
<dbReference type="Proteomes" id="UP001321749">
    <property type="component" value="Unassembled WGS sequence"/>
</dbReference>
<evidence type="ECO:0000313" key="4">
    <source>
        <dbReference type="Proteomes" id="UP001321749"/>
    </source>
</evidence>
<dbReference type="AlphaFoldDB" id="A0AAV9HZ47"/>